<keyword evidence="2" id="KW-0408">Iron</keyword>
<dbReference type="PANTHER" id="PTHR40447:SF1">
    <property type="entry name" value="ANAEROBIC SULFITE REDUCTASE SUBUNIT A"/>
    <property type="match status" value="1"/>
</dbReference>
<gene>
    <name evidence="5" type="ordered locus">Dtox_1601</name>
</gene>
<dbReference type="PROSITE" id="PS00198">
    <property type="entry name" value="4FE4S_FER_1"/>
    <property type="match status" value="2"/>
</dbReference>
<dbReference type="HOGENOM" id="CLU_046702_0_1_9"/>
<feature type="domain" description="4Fe-4S ferredoxin-type" evidence="4">
    <location>
        <begin position="213"/>
        <end position="245"/>
    </location>
</feature>
<dbReference type="SUPFAM" id="SSF46548">
    <property type="entry name" value="alpha-helical ferredoxin"/>
    <property type="match status" value="1"/>
</dbReference>
<evidence type="ECO:0000256" key="3">
    <source>
        <dbReference type="ARBA" id="ARBA00023014"/>
    </source>
</evidence>
<sequence length="337" mass="39008">MGFQMAKDEFNLLLKKLGKSNRIFAPKLYKGAGKFSDTDLVAYGEINYIDDIIFDTKTSFSAKEIVFPINQTMFYFTEEEYREPAIDERGIIIFLRACDIHAFKRLDAIFLENGPYKDNYYEKLRKKVKFFLMECAESFSSCFCVSMNTNRTEEYSVFVRKENDTVFCQVKDNDFLSVFNHYGMTCKDPVPDFVSDNTIQVKIPSDISEKLYNSSMWDEYNQRCIACGRCNISCPTCSCFTVQDIFYRDNPASGERQRVWAGCLIDGFTEMAGGHGFRQSKGDRMRFKAMHKIYDFRRRFGFDMCVGCGRCDDVCPEYISFPGIINKVYETSTEGGE</sequence>
<evidence type="ECO:0000256" key="2">
    <source>
        <dbReference type="ARBA" id="ARBA00023004"/>
    </source>
</evidence>
<evidence type="ECO:0000313" key="5">
    <source>
        <dbReference type="EMBL" id="ACV62460.1"/>
    </source>
</evidence>
<protein>
    <submittedName>
        <fullName evidence="5">Sulfite reductase, subunit A</fullName>
    </submittedName>
</protein>
<reference evidence="5 6" key="1">
    <citation type="journal article" date="2009" name="Stand. Genomic Sci.">
        <title>Complete genome sequence of Desulfotomaculum acetoxidans type strain (5575).</title>
        <authorList>
            <person name="Spring S."/>
            <person name="Lapidus A."/>
            <person name="Schroder M."/>
            <person name="Gleim D."/>
            <person name="Sims D."/>
            <person name="Meincke L."/>
            <person name="Glavina Del Rio T."/>
            <person name="Tice H."/>
            <person name="Copeland A."/>
            <person name="Cheng J.F."/>
            <person name="Lucas S."/>
            <person name="Chen F."/>
            <person name="Nolan M."/>
            <person name="Bruce D."/>
            <person name="Goodwin L."/>
            <person name="Pitluck S."/>
            <person name="Ivanova N."/>
            <person name="Mavromatis K."/>
            <person name="Mikhailova N."/>
            <person name="Pati A."/>
            <person name="Chen A."/>
            <person name="Palaniappan K."/>
            <person name="Land M."/>
            <person name="Hauser L."/>
            <person name="Chang Y.J."/>
            <person name="Jeffries C.D."/>
            <person name="Chain P."/>
            <person name="Saunders E."/>
            <person name="Brettin T."/>
            <person name="Detter J.C."/>
            <person name="Goker M."/>
            <person name="Bristow J."/>
            <person name="Eisen J.A."/>
            <person name="Markowitz V."/>
            <person name="Hugenholtz P."/>
            <person name="Kyrpides N.C."/>
            <person name="Klenk H.P."/>
            <person name="Han C."/>
        </authorList>
    </citation>
    <scope>NUCLEOTIDE SEQUENCE [LARGE SCALE GENOMIC DNA]</scope>
    <source>
        <strain evidence="6">ATCC 49208 / DSM 771 / VKM B-1644</strain>
    </source>
</reference>
<dbReference type="EMBL" id="CP001720">
    <property type="protein sequence ID" value="ACV62460.1"/>
    <property type="molecule type" value="Genomic_DNA"/>
</dbReference>
<dbReference type="Gene3D" id="1.10.1060.10">
    <property type="entry name" value="Alpha-helical ferredoxin"/>
    <property type="match status" value="1"/>
</dbReference>
<dbReference type="AlphaFoldDB" id="C8VWA8"/>
<dbReference type="InterPro" id="IPR017896">
    <property type="entry name" value="4Fe4S_Fe-S-bd"/>
</dbReference>
<organism evidence="5 6">
    <name type="scientific">Desulfofarcimen acetoxidans (strain ATCC 49208 / DSM 771 / KCTC 5769 / VKM B-1644 / 5575)</name>
    <name type="common">Desulfotomaculum acetoxidans</name>
    <dbReference type="NCBI Taxonomy" id="485916"/>
    <lineage>
        <taxon>Bacteria</taxon>
        <taxon>Bacillati</taxon>
        <taxon>Bacillota</taxon>
        <taxon>Clostridia</taxon>
        <taxon>Eubacteriales</taxon>
        <taxon>Peptococcaceae</taxon>
        <taxon>Desulfofarcimen</taxon>
    </lineage>
</organism>
<evidence type="ECO:0000256" key="1">
    <source>
        <dbReference type="ARBA" id="ARBA00022723"/>
    </source>
</evidence>
<dbReference type="GO" id="GO:0046872">
    <property type="term" value="F:metal ion binding"/>
    <property type="evidence" value="ECO:0007669"/>
    <property type="project" value="UniProtKB-KW"/>
</dbReference>
<evidence type="ECO:0000259" key="4">
    <source>
        <dbReference type="PROSITE" id="PS51379"/>
    </source>
</evidence>
<keyword evidence="1" id="KW-0479">Metal-binding</keyword>
<dbReference type="Pfam" id="PF17179">
    <property type="entry name" value="Fer4_22"/>
    <property type="match status" value="1"/>
</dbReference>
<dbReference type="PROSITE" id="PS51379">
    <property type="entry name" value="4FE4S_FER_2"/>
    <property type="match status" value="2"/>
</dbReference>
<dbReference type="eggNOG" id="COG1139">
    <property type="taxonomic scope" value="Bacteria"/>
</dbReference>
<dbReference type="RefSeq" id="WP_015757171.1">
    <property type="nucleotide sequence ID" value="NC_013216.1"/>
</dbReference>
<proteinExistence type="predicted"/>
<keyword evidence="3" id="KW-0411">Iron-sulfur</keyword>
<dbReference type="PANTHER" id="PTHR40447">
    <property type="entry name" value="ANAEROBIC SULFITE REDUCTASE SUBUNIT A"/>
    <property type="match status" value="1"/>
</dbReference>
<dbReference type="NCBIfam" id="TIGR02910">
    <property type="entry name" value="sulfite_red_A"/>
    <property type="match status" value="1"/>
</dbReference>
<dbReference type="GO" id="GO:0051536">
    <property type="term" value="F:iron-sulfur cluster binding"/>
    <property type="evidence" value="ECO:0007669"/>
    <property type="project" value="UniProtKB-KW"/>
</dbReference>
<feature type="domain" description="4Fe-4S ferredoxin-type" evidence="4">
    <location>
        <begin position="296"/>
        <end position="324"/>
    </location>
</feature>
<dbReference type="InterPro" id="IPR014259">
    <property type="entry name" value="Sulphite_reductase_A"/>
</dbReference>
<keyword evidence="6" id="KW-1185">Reference proteome</keyword>
<dbReference type="InterPro" id="IPR017900">
    <property type="entry name" value="4Fe4S_Fe_S_CS"/>
</dbReference>
<dbReference type="InterPro" id="IPR009051">
    <property type="entry name" value="Helical_ferredxn"/>
</dbReference>
<evidence type="ECO:0000313" key="6">
    <source>
        <dbReference type="Proteomes" id="UP000002217"/>
    </source>
</evidence>
<dbReference type="Proteomes" id="UP000002217">
    <property type="component" value="Chromosome"/>
</dbReference>
<dbReference type="KEGG" id="dae:Dtox_1601"/>
<name>C8VWA8_DESAS</name>
<dbReference type="STRING" id="485916.Dtox_1601"/>
<accession>C8VWA8</accession>
<dbReference type="OrthoDB" id="9796486at2"/>